<dbReference type="GO" id="GO:0003677">
    <property type="term" value="F:DNA binding"/>
    <property type="evidence" value="ECO:0007669"/>
    <property type="project" value="InterPro"/>
</dbReference>
<sequence length="89" mass="9315">MNAVRTGHATRGAGDRQPSDIALKDLRKAQGRTQAEVARVLGVSQARVSQIENRDPASMELDTLRAYAAALGGLVAVTISIGTESVKVA</sequence>
<comment type="caution">
    <text evidence="3">The sequence shown here is derived from an EMBL/GenBank/DDBJ whole genome shotgun (WGS) entry which is preliminary data.</text>
</comment>
<dbReference type="SMART" id="SM00530">
    <property type="entry name" value="HTH_XRE"/>
    <property type="match status" value="1"/>
</dbReference>
<accession>A0A561UHT8</accession>
<protein>
    <submittedName>
        <fullName evidence="3">Helix-turn-helix protein</fullName>
    </submittedName>
</protein>
<dbReference type="SUPFAM" id="SSF47413">
    <property type="entry name" value="lambda repressor-like DNA-binding domains"/>
    <property type="match status" value="1"/>
</dbReference>
<dbReference type="Gene3D" id="1.10.260.40">
    <property type="entry name" value="lambda repressor-like DNA-binding domains"/>
    <property type="match status" value="1"/>
</dbReference>
<evidence type="ECO:0000313" key="3">
    <source>
        <dbReference type="EMBL" id="TWF98922.1"/>
    </source>
</evidence>
<dbReference type="AlphaFoldDB" id="A0A561UHT8"/>
<dbReference type="EMBL" id="VIWT01000001">
    <property type="protein sequence ID" value="TWF98922.1"/>
    <property type="molecule type" value="Genomic_DNA"/>
</dbReference>
<dbReference type="InterPro" id="IPR001387">
    <property type="entry name" value="Cro/C1-type_HTH"/>
</dbReference>
<gene>
    <name evidence="3" type="ORF">FHX73_112752</name>
</gene>
<dbReference type="CDD" id="cd00093">
    <property type="entry name" value="HTH_XRE"/>
    <property type="match status" value="1"/>
</dbReference>
<dbReference type="Pfam" id="PF01381">
    <property type="entry name" value="HTH_3"/>
    <property type="match status" value="1"/>
</dbReference>
<evidence type="ECO:0000256" key="1">
    <source>
        <dbReference type="SAM" id="MobiDB-lite"/>
    </source>
</evidence>
<organism evidence="3 4">
    <name type="scientific">Kitasatospora viridis</name>
    <dbReference type="NCBI Taxonomy" id="281105"/>
    <lineage>
        <taxon>Bacteria</taxon>
        <taxon>Bacillati</taxon>
        <taxon>Actinomycetota</taxon>
        <taxon>Actinomycetes</taxon>
        <taxon>Kitasatosporales</taxon>
        <taxon>Streptomycetaceae</taxon>
        <taxon>Kitasatospora</taxon>
    </lineage>
</organism>
<feature type="region of interest" description="Disordered" evidence="1">
    <location>
        <begin position="1"/>
        <end position="21"/>
    </location>
</feature>
<dbReference type="InterPro" id="IPR010982">
    <property type="entry name" value="Lambda_DNA-bd_dom_sf"/>
</dbReference>
<feature type="domain" description="HTH cro/C1-type" evidence="2">
    <location>
        <begin position="23"/>
        <end position="77"/>
    </location>
</feature>
<dbReference type="PROSITE" id="PS50943">
    <property type="entry name" value="HTH_CROC1"/>
    <property type="match status" value="1"/>
</dbReference>
<dbReference type="RefSeq" id="WP_145905274.1">
    <property type="nucleotide sequence ID" value="NZ_BAAAMZ010000011.1"/>
</dbReference>
<evidence type="ECO:0000259" key="2">
    <source>
        <dbReference type="PROSITE" id="PS50943"/>
    </source>
</evidence>
<proteinExistence type="predicted"/>
<evidence type="ECO:0000313" key="4">
    <source>
        <dbReference type="Proteomes" id="UP000317940"/>
    </source>
</evidence>
<name>A0A561UHT8_9ACTN</name>
<reference evidence="3 4" key="1">
    <citation type="submission" date="2019-06" db="EMBL/GenBank/DDBJ databases">
        <title>Sequencing the genomes of 1000 actinobacteria strains.</title>
        <authorList>
            <person name="Klenk H.-P."/>
        </authorList>
    </citation>
    <scope>NUCLEOTIDE SEQUENCE [LARGE SCALE GENOMIC DNA]</scope>
    <source>
        <strain evidence="3 4">DSM 44826</strain>
    </source>
</reference>
<dbReference type="OrthoDB" id="3397486at2"/>
<keyword evidence="4" id="KW-1185">Reference proteome</keyword>
<dbReference type="Proteomes" id="UP000317940">
    <property type="component" value="Unassembled WGS sequence"/>
</dbReference>